<dbReference type="RefSeq" id="XP_005644017.1">
    <property type="nucleotide sequence ID" value="XM_005643960.1"/>
</dbReference>
<name>I0YM54_COCSC</name>
<sequence length="395" mass="44170">MHQQSYTIGAENRDILAQLEAVEHENYEITEYLRQELEGRDEQIAELRARVEQRFALKEEQLRQANAASTAGLHEEVAGLRGQLAVLTDAMAKRIAADDELVKLRTQAAEADMRALEAAKRARAEAEQRAEEARGWDTDGAGLDARGRRLLQENHSMVAELQLHISEAEALQKDVNLLQAETGQLRRDLELKCEMEVQYAQRGVLQAKRLGDERARAASLEASLARVLQDFQRERDMQQAAHAGERSAAQADIVALRRLSKARGRALHKVRSLAQDVLRGRSDIEVFLVTSLRMVREQLKCGRQPLGLTNGGDAGLDSQLGENFLTGKQPDIKDWSWEDREKVLRMLFAKINERQAKEKKQAELPPPSFDSDDDEVDNAAPLRGVANHAGPASLV</sequence>
<dbReference type="EMBL" id="AGSI01000019">
    <property type="protein sequence ID" value="EIE19473.1"/>
    <property type="molecule type" value="Genomic_DNA"/>
</dbReference>
<keyword evidence="4" id="KW-1185">Reference proteome</keyword>
<accession>I0YM54</accession>
<evidence type="ECO:0000313" key="4">
    <source>
        <dbReference type="Proteomes" id="UP000007264"/>
    </source>
</evidence>
<dbReference type="eggNOG" id="ENOG502QRCW">
    <property type="taxonomic scope" value="Eukaryota"/>
</dbReference>
<protein>
    <recommendedName>
        <fullName evidence="5">Cilia- and flagella-associated protein 157</fullName>
    </recommendedName>
</protein>
<feature type="coiled-coil region" evidence="1">
    <location>
        <begin position="161"/>
        <end position="188"/>
    </location>
</feature>
<evidence type="ECO:0000313" key="3">
    <source>
        <dbReference type="EMBL" id="EIE19473.1"/>
    </source>
</evidence>
<dbReference type="STRING" id="574566.I0YM54"/>
<feature type="coiled-coil region" evidence="1">
    <location>
        <begin position="109"/>
        <end position="136"/>
    </location>
</feature>
<comment type="caution">
    <text evidence="3">The sequence shown here is derived from an EMBL/GenBank/DDBJ whole genome shotgun (WGS) entry which is preliminary data.</text>
</comment>
<gene>
    <name evidence="3" type="ORF">COCSUDRAFT_58753</name>
</gene>
<proteinExistence type="predicted"/>
<dbReference type="Proteomes" id="UP000007264">
    <property type="component" value="Unassembled WGS sequence"/>
</dbReference>
<feature type="region of interest" description="Disordered" evidence="2">
    <location>
        <begin position="355"/>
        <end position="395"/>
    </location>
</feature>
<dbReference type="OrthoDB" id="441129at2759"/>
<evidence type="ECO:0008006" key="5">
    <source>
        <dbReference type="Google" id="ProtNLM"/>
    </source>
</evidence>
<evidence type="ECO:0000256" key="1">
    <source>
        <dbReference type="SAM" id="Coils"/>
    </source>
</evidence>
<dbReference type="KEGG" id="csl:COCSUDRAFT_58753"/>
<organism evidence="3 4">
    <name type="scientific">Coccomyxa subellipsoidea (strain C-169)</name>
    <name type="common">Green microalga</name>
    <dbReference type="NCBI Taxonomy" id="574566"/>
    <lineage>
        <taxon>Eukaryota</taxon>
        <taxon>Viridiplantae</taxon>
        <taxon>Chlorophyta</taxon>
        <taxon>core chlorophytes</taxon>
        <taxon>Trebouxiophyceae</taxon>
        <taxon>Trebouxiophyceae incertae sedis</taxon>
        <taxon>Coccomyxaceae</taxon>
        <taxon>Coccomyxa</taxon>
        <taxon>Coccomyxa subellipsoidea</taxon>
    </lineage>
</organism>
<reference evidence="3 4" key="1">
    <citation type="journal article" date="2012" name="Genome Biol.">
        <title>The genome of the polar eukaryotic microalga coccomyxa subellipsoidea reveals traits of cold adaptation.</title>
        <authorList>
            <person name="Blanc G."/>
            <person name="Agarkova I."/>
            <person name="Grimwood J."/>
            <person name="Kuo A."/>
            <person name="Brueggeman A."/>
            <person name="Dunigan D."/>
            <person name="Gurnon J."/>
            <person name="Ladunga I."/>
            <person name="Lindquist E."/>
            <person name="Lucas S."/>
            <person name="Pangilinan J."/>
            <person name="Proschold T."/>
            <person name="Salamov A."/>
            <person name="Schmutz J."/>
            <person name="Weeks D."/>
            <person name="Yamada T."/>
            <person name="Claverie J.M."/>
            <person name="Grigoriev I."/>
            <person name="Van Etten J."/>
            <person name="Lomsadze A."/>
            <person name="Borodovsky M."/>
        </authorList>
    </citation>
    <scope>NUCLEOTIDE SEQUENCE [LARGE SCALE GENOMIC DNA]</scope>
    <source>
        <strain evidence="3 4">C-169</strain>
    </source>
</reference>
<dbReference type="PANTHER" id="PTHR14845:SF0">
    <property type="entry name" value="DUF4515 DOMAIN-CONTAINING PROTEIN"/>
    <property type="match status" value="1"/>
</dbReference>
<keyword evidence="1" id="KW-0175">Coiled coil</keyword>
<dbReference type="AlphaFoldDB" id="I0YM54"/>
<dbReference type="GeneID" id="17037486"/>
<evidence type="ECO:0000256" key="2">
    <source>
        <dbReference type="SAM" id="MobiDB-lite"/>
    </source>
</evidence>
<dbReference type="PANTHER" id="PTHR14845">
    <property type="entry name" value="COILED-COIL DOMAIN-CONTAINING 166"/>
    <property type="match status" value="1"/>
</dbReference>